<feature type="compositionally biased region" description="Gly residues" evidence="1">
    <location>
        <begin position="120"/>
        <end position="129"/>
    </location>
</feature>
<proteinExistence type="predicted"/>
<evidence type="ECO:0000313" key="4">
    <source>
        <dbReference type="Proteomes" id="UP000249130"/>
    </source>
</evidence>
<dbReference type="InterPro" id="IPR002711">
    <property type="entry name" value="HNH"/>
</dbReference>
<dbReference type="RefSeq" id="WP_111419166.1">
    <property type="nucleotide sequence ID" value="NZ_NPEX01000062.1"/>
</dbReference>
<comment type="caution">
    <text evidence="3">The sequence shown here is derived from an EMBL/GenBank/DDBJ whole genome shotgun (WGS) entry which is preliminary data.</text>
</comment>
<keyword evidence="4" id="KW-1185">Reference proteome</keyword>
<evidence type="ECO:0000256" key="1">
    <source>
        <dbReference type="SAM" id="MobiDB-lite"/>
    </source>
</evidence>
<dbReference type="Gene3D" id="1.10.30.50">
    <property type="match status" value="1"/>
</dbReference>
<organism evidence="3 4">
    <name type="scientific">Rhodoplanes roseus</name>
    <dbReference type="NCBI Taxonomy" id="29409"/>
    <lineage>
        <taxon>Bacteria</taxon>
        <taxon>Pseudomonadati</taxon>
        <taxon>Pseudomonadota</taxon>
        <taxon>Alphaproteobacteria</taxon>
        <taxon>Hyphomicrobiales</taxon>
        <taxon>Nitrobacteraceae</taxon>
        <taxon>Rhodoplanes</taxon>
    </lineage>
</organism>
<dbReference type="CDD" id="cd00085">
    <property type="entry name" value="HNHc"/>
    <property type="match status" value="1"/>
</dbReference>
<dbReference type="Pfam" id="PF01844">
    <property type="entry name" value="HNH"/>
    <property type="match status" value="1"/>
</dbReference>
<feature type="domain" description="HNH nuclease" evidence="2">
    <location>
        <begin position="48"/>
        <end position="99"/>
    </location>
</feature>
<gene>
    <name evidence="3" type="ORF">CH341_11420</name>
</gene>
<dbReference type="Proteomes" id="UP000249130">
    <property type="component" value="Unassembled WGS sequence"/>
</dbReference>
<accession>A0A327KYL4</accession>
<dbReference type="OrthoDB" id="5292295at2"/>
<dbReference type="EMBL" id="NPEX01000062">
    <property type="protein sequence ID" value="RAI43980.1"/>
    <property type="molecule type" value="Genomic_DNA"/>
</dbReference>
<dbReference type="GO" id="GO:0004519">
    <property type="term" value="F:endonuclease activity"/>
    <property type="evidence" value="ECO:0007669"/>
    <property type="project" value="InterPro"/>
</dbReference>
<dbReference type="SMART" id="SM00507">
    <property type="entry name" value="HNHc"/>
    <property type="match status" value="1"/>
</dbReference>
<evidence type="ECO:0000259" key="2">
    <source>
        <dbReference type="SMART" id="SM00507"/>
    </source>
</evidence>
<dbReference type="GO" id="GO:0003676">
    <property type="term" value="F:nucleic acid binding"/>
    <property type="evidence" value="ECO:0007669"/>
    <property type="project" value="InterPro"/>
</dbReference>
<sequence>MPVRAPRICSCGRVVASGATCSCTRIRKAESDACRPNASARGYDGVWRAEAKAFLRANPTCKRCGAPATLVDHLIPHRGVSRLFWNRSNWQPLCTTCHSRAKQAAEKRRAWAVNGAPEGTPGGGRGLAPGGSRPVGVHSSINRRNEVFGCEVLR</sequence>
<reference evidence="3 4" key="1">
    <citation type="submission" date="2017-07" db="EMBL/GenBank/DDBJ databases">
        <title>Draft Genome Sequences of Select Purple Nonsulfur Bacteria.</title>
        <authorList>
            <person name="Lasarre B."/>
            <person name="Mckinlay J.B."/>
        </authorList>
    </citation>
    <scope>NUCLEOTIDE SEQUENCE [LARGE SCALE GENOMIC DNA]</scope>
    <source>
        <strain evidence="3 4">DSM 5909</strain>
    </source>
</reference>
<feature type="region of interest" description="Disordered" evidence="1">
    <location>
        <begin position="114"/>
        <end position="138"/>
    </location>
</feature>
<dbReference type="AlphaFoldDB" id="A0A327KYL4"/>
<dbReference type="GO" id="GO:0008270">
    <property type="term" value="F:zinc ion binding"/>
    <property type="evidence" value="ECO:0007669"/>
    <property type="project" value="InterPro"/>
</dbReference>
<evidence type="ECO:0000313" key="3">
    <source>
        <dbReference type="EMBL" id="RAI43980.1"/>
    </source>
</evidence>
<dbReference type="InterPro" id="IPR003615">
    <property type="entry name" value="HNH_nuc"/>
</dbReference>
<name>A0A327KYL4_9BRAD</name>
<protein>
    <recommendedName>
        <fullName evidence="2">HNH nuclease domain-containing protein</fullName>
    </recommendedName>
</protein>